<keyword evidence="3" id="KW-0813">Transport</keyword>
<feature type="domain" description="Exocyst complex component Sec10-like alpha-helical bundle" evidence="8">
    <location>
        <begin position="266"/>
        <end position="819"/>
    </location>
</feature>
<dbReference type="Ensembl" id="ENSCCET00000017490.1">
    <property type="protein sequence ID" value="ENSCCEP00000011148.1"/>
    <property type="gene ID" value="ENSCCEG00000010962.1"/>
</dbReference>
<proteinExistence type="inferred from homology"/>
<gene>
    <name evidence="10" type="primary">EXOC5</name>
</gene>
<dbReference type="PANTHER" id="PTHR12100:SF0">
    <property type="entry name" value="EXOCYST COMPLEX COMPONENT 5"/>
    <property type="match status" value="1"/>
</dbReference>
<evidence type="ECO:0000259" key="9">
    <source>
        <dbReference type="Pfam" id="PF20667"/>
    </source>
</evidence>
<dbReference type="GO" id="GO:0006893">
    <property type="term" value="P:Golgi to plasma membrane transport"/>
    <property type="evidence" value="ECO:0007669"/>
    <property type="project" value="TreeGrafter"/>
</dbReference>
<dbReference type="InterPro" id="IPR009976">
    <property type="entry name" value="Sec10-like"/>
</dbReference>
<dbReference type="AlphaFoldDB" id="A0A8C0URA1"/>
<organism evidence="10 11">
    <name type="scientific">Cyanistes caeruleus</name>
    <name type="common">Eurasian blue tit</name>
    <name type="synonym">Parus caeruleus</name>
    <dbReference type="NCBI Taxonomy" id="156563"/>
    <lineage>
        <taxon>Eukaryota</taxon>
        <taxon>Metazoa</taxon>
        <taxon>Chordata</taxon>
        <taxon>Craniata</taxon>
        <taxon>Vertebrata</taxon>
        <taxon>Euteleostomi</taxon>
        <taxon>Archelosauria</taxon>
        <taxon>Archosauria</taxon>
        <taxon>Dinosauria</taxon>
        <taxon>Saurischia</taxon>
        <taxon>Theropoda</taxon>
        <taxon>Coelurosauria</taxon>
        <taxon>Aves</taxon>
        <taxon>Neognathae</taxon>
        <taxon>Neoaves</taxon>
        <taxon>Telluraves</taxon>
        <taxon>Australaves</taxon>
        <taxon>Passeriformes</taxon>
        <taxon>Paridae</taxon>
        <taxon>Cyanistes</taxon>
    </lineage>
</organism>
<evidence type="ECO:0000256" key="1">
    <source>
        <dbReference type="ARBA" id="ARBA00006572"/>
    </source>
</evidence>
<reference evidence="10" key="2">
    <citation type="submission" date="2025-09" db="UniProtKB">
        <authorList>
            <consortium name="Ensembl"/>
        </authorList>
    </citation>
    <scope>IDENTIFICATION</scope>
</reference>
<evidence type="ECO:0000256" key="2">
    <source>
        <dbReference type="ARBA" id="ARBA00017524"/>
    </source>
</evidence>
<evidence type="ECO:0000313" key="11">
    <source>
        <dbReference type="Proteomes" id="UP000694410"/>
    </source>
</evidence>
<sequence>MAGSGGVTSQISCRVQALWNDKPRAQLQIKSFRASSSQTCSTVFASSLIISKLDVPTHHVKGSVLNNKYVSPRGDGVIVNAVLLIIIKLLNAFKMRCEHLLKEQPAVAHCKGFFFCGQEPFVADEYIERLAWRTPGGGSRGGEAFDPKRLLEEFVNHIQELQVMDERIQRKVEKLEQQCQKEAKEFAKKVQELQKSNQVAFQHFQELDEHISYVATKVCHLGDQLEGVNTPRQRAVEAQKLMKYFNEFLDGELKSDVFTNSEKIKEAADIIQKLHLIAQELPFDRFSEVKSKIASKYHDLECQLIQEFTSAQRRGEISRMREVAAVLLHFKGYSHCVDVYIKQCQEGAFLRNDVFEDAAILCQRVNKQVGEIFSNPETVLAKLIQNIFEVKLQSYVKDQLEEHRKSDAEQYLKNLYDLYTRTTNLSSKLMEFNLGTDKQTFLSKLIKAIFISYLENYIEVEIGYLKSRSAMILQRYYDSKNHQKRSIGTGGIQIHKRTEAKLSIQDLKERLRQRTNLPLGPSIDTHGETFLSQDVVVNLLQETKQAFERCHRLSDPSDLPKNAFRIFSMLVEFLCTEHIDYALETGLAGIPSSDSKNANLYFLDVVHQANTIFHLFDKQFNDHLMPLISSSPKLSECLQKKKDIIEQMEVKLDIGIDRTLNCMIGQMKHILAAEQKKTDFKPEDENNVLIQYTNACVKVCGYVRKQVEKIRNSMDGKNVDTVLMELGVRFHRLIYEHLQQYSYSCMGGMLAICDVAEYRKCAKDFKIALVLQLFDTLHALCNLLVVAPDNLKQVCSGEQLANLDKNILHSFVQLRVDYRLELQWNRSFCCGLSMLWKLVSHLQSSISIHSLYGLVKEFDFPLLLMNFPRWGQY</sequence>
<evidence type="ECO:0000313" key="10">
    <source>
        <dbReference type="Ensembl" id="ENSCCEP00000011148.1"/>
    </source>
</evidence>
<dbReference type="PANTHER" id="PTHR12100">
    <property type="entry name" value="SEC10"/>
    <property type="match status" value="1"/>
</dbReference>
<evidence type="ECO:0000256" key="6">
    <source>
        <dbReference type="ARBA" id="ARBA00031471"/>
    </source>
</evidence>
<dbReference type="Pfam" id="PF07393">
    <property type="entry name" value="Sec10_HB"/>
    <property type="match status" value="1"/>
</dbReference>
<evidence type="ECO:0000256" key="7">
    <source>
        <dbReference type="SAM" id="Coils"/>
    </source>
</evidence>
<dbReference type="InterPro" id="IPR048627">
    <property type="entry name" value="Sec10_HB"/>
</dbReference>
<protein>
    <recommendedName>
        <fullName evidence="2">Exocyst complex component 5</fullName>
    </recommendedName>
    <alternativeName>
        <fullName evidence="6">Exocyst complex component Sec10</fullName>
    </alternativeName>
</protein>
<feature type="domain" description="Exocyst complex component Sec10 N-terminal" evidence="9">
    <location>
        <begin position="147"/>
        <end position="255"/>
    </location>
</feature>
<reference evidence="10" key="1">
    <citation type="submission" date="2025-08" db="UniProtKB">
        <authorList>
            <consortium name="Ensembl"/>
        </authorList>
    </citation>
    <scope>IDENTIFICATION</scope>
</reference>
<evidence type="ECO:0000256" key="3">
    <source>
        <dbReference type="ARBA" id="ARBA00022448"/>
    </source>
</evidence>
<evidence type="ECO:0000256" key="4">
    <source>
        <dbReference type="ARBA" id="ARBA00022483"/>
    </source>
</evidence>
<dbReference type="GO" id="GO:0006887">
    <property type="term" value="P:exocytosis"/>
    <property type="evidence" value="ECO:0007669"/>
    <property type="project" value="UniProtKB-KW"/>
</dbReference>
<evidence type="ECO:0000256" key="5">
    <source>
        <dbReference type="ARBA" id="ARBA00023054"/>
    </source>
</evidence>
<evidence type="ECO:0000259" key="8">
    <source>
        <dbReference type="Pfam" id="PF07393"/>
    </source>
</evidence>
<dbReference type="InterPro" id="IPR048625">
    <property type="entry name" value="Sec10_N"/>
</dbReference>
<feature type="coiled-coil region" evidence="7">
    <location>
        <begin position="158"/>
        <end position="196"/>
    </location>
</feature>
<dbReference type="Pfam" id="PF20667">
    <property type="entry name" value="Sec10_N"/>
    <property type="match status" value="1"/>
</dbReference>
<name>A0A8C0URA1_CYACU</name>
<keyword evidence="5 7" id="KW-0175">Coiled coil</keyword>
<keyword evidence="11" id="KW-1185">Reference proteome</keyword>
<dbReference type="GO" id="GO:0000145">
    <property type="term" value="C:exocyst"/>
    <property type="evidence" value="ECO:0007669"/>
    <property type="project" value="TreeGrafter"/>
</dbReference>
<accession>A0A8C0URA1</accession>
<dbReference type="Proteomes" id="UP000694410">
    <property type="component" value="Unplaced"/>
</dbReference>
<keyword evidence="4" id="KW-0268">Exocytosis</keyword>
<comment type="similarity">
    <text evidence="1">Belongs to the SEC10 family.</text>
</comment>